<organism evidence="3 4">
    <name type="scientific">Hyphococcus aureus</name>
    <dbReference type="NCBI Taxonomy" id="2666033"/>
    <lineage>
        <taxon>Bacteria</taxon>
        <taxon>Pseudomonadati</taxon>
        <taxon>Pseudomonadota</taxon>
        <taxon>Alphaproteobacteria</taxon>
        <taxon>Parvularculales</taxon>
        <taxon>Parvularculaceae</taxon>
        <taxon>Hyphococcus</taxon>
    </lineage>
</organism>
<feature type="region of interest" description="Disordered" evidence="1">
    <location>
        <begin position="193"/>
        <end position="243"/>
    </location>
</feature>
<keyword evidence="4" id="KW-1185">Reference proteome</keyword>
<gene>
    <name evidence="3" type="ORF">ACFMB1_00195</name>
</gene>
<evidence type="ECO:0008006" key="5">
    <source>
        <dbReference type="Google" id="ProtNLM"/>
    </source>
</evidence>
<feature type="chain" id="PRO_5045457243" description="Tetratricopeptide repeat protein" evidence="2">
    <location>
        <begin position="21"/>
        <end position="809"/>
    </location>
</feature>
<feature type="signal peptide" evidence="2">
    <location>
        <begin position="1"/>
        <end position="20"/>
    </location>
</feature>
<evidence type="ECO:0000313" key="3">
    <source>
        <dbReference type="EMBL" id="MFC6033941.1"/>
    </source>
</evidence>
<protein>
    <recommendedName>
        <fullName evidence="5">Tetratricopeptide repeat protein</fullName>
    </recommendedName>
</protein>
<evidence type="ECO:0000256" key="1">
    <source>
        <dbReference type="SAM" id="MobiDB-lite"/>
    </source>
</evidence>
<evidence type="ECO:0000256" key="2">
    <source>
        <dbReference type="SAM" id="SignalP"/>
    </source>
</evidence>
<dbReference type="RefSeq" id="WP_379880773.1">
    <property type="nucleotide sequence ID" value="NZ_JBHPON010000001.1"/>
</dbReference>
<feature type="region of interest" description="Disordered" evidence="1">
    <location>
        <begin position="445"/>
        <end position="469"/>
    </location>
</feature>
<evidence type="ECO:0000313" key="4">
    <source>
        <dbReference type="Proteomes" id="UP001596116"/>
    </source>
</evidence>
<feature type="compositionally biased region" description="Basic and acidic residues" evidence="1">
    <location>
        <begin position="449"/>
        <end position="458"/>
    </location>
</feature>
<accession>A0ABW1KSM7</accession>
<feature type="compositionally biased region" description="Basic and acidic residues" evidence="1">
    <location>
        <begin position="217"/>
        <end position="231"/>
    </location>
</feature>
<dbReference type="EMBL" id="JBHPON010000001">
    <property type="protein sequence ID" value="MFC6033941.1"/>
    <property type="molecule type" value="Genomic_DNA"/>
</dbReference>
<dbReference type="Proteomes" id="UP001596116">
    <property type="component" value="Unassembled WGS sequence"/>
</dbReference>
<proteinExistence type="predicted"/>
<feature type="region of interest" description="Disordered" evidence="1">
    <location>
        <begin position="130"/>
        <end position="152"/>
    </location>
</feature>
<keyword evidence="2" id="KW-0732">Signal</keyword>
<reference evidence="3 4" key="1">
    <citation type="submission" date="2024-09" db="EMBL/GenBank/DDBJ databases">
        <authorList>
            <person name="Zhang Z.-H."/>
        </authorList>
    </citation>
    <scope>NUCLEOTIDE SEQUENCE [LARGE SCALE GENOMIC DNA]</scope>
    <source>
        <strain evidence="3 4">HHTR114</strain>
    </source>
</reference>
<sequence length="809" mass="85679">MISRTLLSLLVLLAPAAASAAGETLPVRAGEHGDYSRLVIPKAPEDWKIATSDRKIEITFPSKDYSFELGDIIDKRKAHRVLNARILDTDETRALVLTLTCDCPVRTSKSAGNSIVIDIFNEAPVTLVEEETPTEPVSEAARNTVSGTPESMREARDRMIALLAEARHQGVVQLKSDDKNAEEQHAAVEAISAAHTPSSAHETPPAPNPQAAPLPEHVAEKTHGDDDHQGPLEHGPSLADGPPQPLVMAEHLADENCADPSLFHEPEDGALDFSAIANLRRKFDESITEDDRAEIAATLALAYIQIGFFEEASAIASPLASAGNRDMAMAAGLSDLAAGSRPRASRILAQHRECGPFGELAFAASASIDDDRVVTMQEKHLSALKPVTRELRAPLAEWLGLNAIERDELTIAKEFYEVAKAARGRDRSPALAIMENTLAAHLADAGQDDDSHGADTHSEAQNAKAGHSPAPVITEELKKIAQTPGPLQAKALSILADDYENRADIAYEGFLDDVAAQSGRRNSSLAEARASFTGAKALVTAGRLREGIAVLEAAAQAAPGAEGASRALAQSIIMNGLMGEAKTRLTAVSAFFHHREFVDVKDNGDLNIAVARELAAYGANDLVGEALSGIPEKWRADADAVRALSHLNSGDPHGALAIADEGAMSADLGVVAAKSHERLNDRAGAIALIKSSLRRGEADNEFANTAWRAGDWSLATAAFNAVPKKERKPAAASRAALAALNSGADTLPLAAREALVDDPETLAALTHMFKTAPAVSVRAIDILADFTTGVKKETDFMERGLEAATGDGR</sequence>
<name>A0ABW1KSM7_9PROT</name>
<comment type="caution">
    <text evidence="3">The sequence shown here is derived from an EMBL/GenBank/DDBJ whole genome shotgun (WGS) entry which is preliminary data.</text>
</comment>